<dbReference type="KEGG" id="dko:I596_2198"/>
<organism evidence="3 4">
    <name type="scientific">Dokdonella koreensis DS-123</name>
    <dbReference type="NCBI Taxonomy" id="1300342"/>
    <lineage>
        <taxon>Bacteria</taxon>
        <taxon>Pseudomonadati</taxon>
        <taxon>Pseudomonadota</taxon>
        <taxon>Gammaproteobacteria</taxon>
        <taxon>Lysobacterales</taxon>
        <taxon>Rhodanobacteraceae</taxon>
        <taxon>Dokdonella</taxon>
    </lineage>
</organism>
<evidence type="ECO:0000259" key="2">
    <source>
        <dbReference type="Pfam" id="PF02517"/>
    </source>
</evidence>
<keyword evidence="3" id="KW-0378">Hydrolase</keyword>
<dbReference type="AlphaFoldDB" id="A0A160DVK5"/>
<feature type="transmembrane region" description="Helical" evidence="1">
    <location>
        <begin position="230"/>
        <end position="248"/>
    </location>
</feature>
<evidence type="ECO:0000313" key="4">
    <source>
        <dbReference type="Proteomes" id="UP000076830"/>
    </source>
</evidence>
<feature type="domain" description="CAAX prenyl protease 2/Lysostaphin resistance protein A-like" evidence="2">
    <location>
        <begin position="119"/>
        <end position="209"/>
    </location>
</feature>
<evidence type="ECO:0000313" key="3">
    <source>
        <dbReference type="EMBL" id="ANB18210.1"/>
    </source>
</evidence>
<keyword evidence="1" id="KW-0812">Transmembrane</keyword>
<name>A0A160DVK5_9GAMM</name>
<keyword evidence="1" id="KW-0472">Membrane</keyword>
<accession>A0A160DVK5</accession>
<dbReference type="GO" id="GO:0080120">
    <property type="term" value="P:CAAX-box protein maturation"/>
    <property type="evidence" value="ECO:0007669"/>
    <property type="project" value="UniProtKB-ARBA"/>
</dbReference>
<keyword evidence="4" id="KW-1185">Reference proteome</keyword>
<reference evidence="3 4" key="1">
    <citation type="submission" date="2016-04" db="EMBL/GenBank/DDBJ databases">
        <title>Complete genome sequence of Dokdonella koreensis DS-123T.</title>
        <authorList>
            <person name="Kim J.F."/>
            <person name="Lee H."/>
            <person name="Kwak M.-J."/>
        </authorList>
    </citation>
    <scope>NUCLEOTIDE SEQUENCE [LARGE SCALE GENOMIC DNA]</scope>
    <source>
        <strain evidence="3 4">DS-123</strain>
    </source>
</reference>
<feature type="transmembrane region" description="Helical" evidence="1">
    <location>
        <begin position="80"/>
        <end position="103"/>
    </location>
</feature>
<dbReference type="Proteomes" id="UP000076830">
    <property type="component" value="Chromosome"/>
</dbReference>
<dbReference type="EMBL" id="CP015249">
    <property type="protein sequence ID" value="ANB18210.1"/>
    <property type="molecule type" value="Genomic_DNA"/>
</dbReference>
<dbReference type="GO" id="GO:0006508">
    <property type="term" value="P:proteolysis"/>
    <property type="evidence" value="ECO:0007669"/>
    <property type="project" value="UniProtKB-KW"/>
</dbReference>
<dbReference type="OrthoDB" id="6059004at2"/>
<feature type="transmembrane region" description="Helical" evidence="1">
    <location>
        <begin position="179"/>
        <end position="209"/>
    </location>
</feature>
<keyword evidence="1" id="KW-1133">Transmembrane helix</keyword>
<dbReference type="GO" id="GO:0004175">
    <property type="term" value="F:endopeptidase activity"/>
    <property type="evidence" value="ECO:0007669"/>
    <property type="project" value="UniProtKB-ARBA"/>
</dbReference>
<dbReference type="InterPro" id="IPR003675">
    <property type="entry name" value="Rce1/LyrA-like_dom"/>
</dbReference>
<proteinExistence type="predicted"/>
<dbReference type="Pfam" id="PF02517">
    <property type="entry name" value="Rce1-like"/>
    <property type="match status" value="1"/>
</dbReference>
<keyword evidence="3" id="KW-0645">Protease</keyword>
<protein>
    <submittedName>
        <fullName evidence="3">Caax amino protease</fullName>
    </submittedName>
</protein>
<dbReference type="RefSeq" id="WP_067647330.1">
    <property type="nucleotide sequence ID" value="NZ_CP015249.1"/>
</dbReference>
<gene>
    <name evidence="3" type="ORF">I596_2198</name>
</gene>
<sequence>MDWNRNDLLRFAVVVAAAVAIWRLAQAAGLHGGADPSQAHLLFAGLVCPASLALIALALRWHGRGPRWLGLHGQGAGRAVATGLLAYLLPAALTLALCLATGLLSMTPQVPMAELLPGIALVVVLVFAGEALPEELLFRGYAWACLSRVLSTWQVILAQAVLFVLAAAAMGAVDDALDASFLFTFGVVLGVLRAATGSLWAPMAFHLAFMVAQQATGRGRLFFAVDKPELLTVVMAMVPFSIAIIWLHRRVAWTAPARVAAGERA</sequence>
<evidence type="ECO:0000256" key="1">
    <source>
        <dbReference type="SAM" id="Phobius"/>
    </source>
</evidence>
<feature type="transmembrane region" description="Helical" evidence="1">
    <location>
        <begin position="115"/>
        <end position="132"/>
    </location>
</feature>
<feature type="transmembrane region" description="Helical" evidence="1">
    <location>
        <begin position="153"/>
        <end position="173"/>
    </location>
</feature>
<feature type="transmembrane region" description="Helical" evidence="1">
    <location>
        <begin position="37"/>
        <end position="59"/>
    </location>
</feature>